<feature type="domain" description="HTH lacI-type" evidence="4">
    <location>
        <begin position="11"/>
        <end position="65"/>
    </location>
</feature>
<dbReference type="PROSITE" id="PS50932">
    <property type="entry name" value="HTH_LACI_2"/>
    <property type="match status" value="1"/>
</dbReference>
<dbReference type="InterPro" id="IPR028082">
    <property type="entry name" value="Peripla_BP_I"/>
</dbReference>
<dbReference type="RefSeq" id="WP_091524567.1">
    <property type="nucleotide sequence ID" value="NZ_LT629772.1"/>
</dbReference>
<evidence type="ECO:0000256" key="2">
    <source>
        <dbReference type="ARBA" id="ARBA00023125"/>
    </source>
</evidence>
<keyword evidence="2" id="KW-0238">DNA-binding</keyword>
<dbReference type="STRING" id="630515.SAMN04489812_2274"/>
<evidence type="ECO:0000259" key="4">
    <source>
        <dbReference type="PROSITE" id="PS50932"/>
    </source>
</evidence>
<dbReference type="CDD" id="cd01392">
    <property type="entry name" value="HTH_LacI"/>
    <property type="match status" value="1"/>
</dbReference>
<evidence type="ECO:0000313" key="6">
    <source>
        <dbReference type="Proteomes" id="UP000199103"/>
    </source>
</evidence>
<dbReference type="Pfam" id="PF00356">
    <property type="entry name" value="LacI"/>
    <property type="match status" value="1"/>
</dbReference>
<dbReference type="PROSITE" id="PS00356">
    <property type="entry name" value="HTH_LACI_1"/>
    <property type="match status" value="1"/>
</dbReference>
<keyword evidence="1" id="KW-0805">Transcription regulation</keyword>
<dbReference type="EMBL" id="LT629772">
    <property type="protein sequence ID" value="SDS55768.1"/>
    <property type="molecule type" value="Genomic_DNA"/>
</dbReference>
<dbReference type="InterPro" id="IPR046335">
    <property type="entry name" value="LacI/GalR-like_sensor"/>
</dbReference>
<dbReference type="AlphaFoldDB" id="A0A1H1T6F6"/>
<dbReference type="Pfam" id="PF13377">
    <property type="entry name" value="Peripla_BP_3"/>
    <property type="match status" value="1"/>
</dbReference>
<gene>
    <name evidence="5" type="ORF">SAMN04489812_2274</name>
</gene>
<evidence type="ECO:0000256" key="3">
    <source>
        <dbReference type="ARBA" id="ARBA00023163"/>
    </source>
</evidence>
<dbReference type="Proteomes" id="UP000199103">
    <property type="component" value="Chromosome I"/>
</dbReference>
<dbReference type="SMART" id="SM00354">
    <property type="entry name" value="HTH_LACI"/>
    <property type="match status" value="1"/>
</dbReference>
<dbReference type="PANTHER" id="PTHR30146">
    <property type="entry name" value="LACI-RELATED TRANSCRIPTIONAL REPRESSOR"/>
    <property type="match status" value="1"/>
</dbReference>
<evidence type="ECO:0000313" key="5">
    <source>
        <dbReference type="EMBL" id="SDS55768.1"/>
    </source>
</evidence>
<dbReference type="SUPFAM" id="SSF47413">
    <property type="entry name" value="lambda repressor-like DNA-binding domains"/>
    <property type="match status" value="1"/>
</dbReference>
<reference evidence="5 6" key="1">
    <citation type="submission" date="2016-10" db="EMBL/GenBank/DDBJ databases">
        <authorList>
            <person name="de Groot N.N."/>
        </authorList>
    </citation>
    <scope>NUCLEOTIDE SEQUENCE [LARGE SCALE GENOMIC DNA]</scope>
    <source>
        <strain evidence="5 6">DSM 21800</strain>
    </source>
</reference>
<organism evidence="5 6">
    <name type="scientific">Microlunatus soli</name>
    <dbReference type="NCBI Taxonomy" id="630515"/>
    <lineage>
        <taxon>Bacteria</taxon>
        <taxon>Bacillati</taxon>
        <taxon>Actinomycetota</taxon>
        <taxon>Actinomycetes</taxon>
        <taxon>Propionibacteriales</taxon>
        <taxon>Propionibacteriaceae</taxon>
        <taxon>Microlunatus</taxon>
    </lineage>
</organism>
<dbReference type="InterPro" id="IPR000843">
    <property type="entry name" value="HTH_LacI"/>
</dbReference>
<proteinExistence type="predicted"/>
<dbReference type="SUPFAM" id="SSF53822">
    <property type="entry name" value="Periplasmic binding protein-like I"/>
    <property type="match status" value="1"/>
</dbReference>
<name>A0A1H1T6F6_9ACTN</name>
<evidence type="ECO:0000256" key="1">
    <source>
        <dbReference type="ARBA" id="ARBA00023015"/>
    </source>
</evidence>
<accession>A0A1H1T6F6</accession>
<dbReference type="PRINTS" id="PR00036">
    <property type="entry name" value="HTHLACI"/>
</dbReference>
<dbReference type="Gene3D" id="3.40.50.2300">
    <property type="match status" value="2"/>
</dbReference>
<dbReference type="Gene3D" id="1.10.260.40">
    <property type="entry name" value="lambda repressor-like DNA-binding domains"/>
    <property type="match status" value="1"/>
</dbReference>
<dbReference type="InterPro" id="IPR010982">
    <property type="entry name" value="Lambda_DNA-bd_dom_sf"/>
</dbReference>
<dbReference type="GO" id="GO:0000976">
    <property type="term" value="F:transcription cis-regulatory region binding"/>
    <property type="evidence" value="ECO:0007669"/>
    <property type="project" value="TreeGrafter"/>
</dbReference>
<protein>
    <submittedName>
        <fullName evidence="5">Transcriptional regulator, LacI family</fullName>
    </submittedName>
</protein>
<dbReference type="GO" id="GO:0003700">
    <property type="term" value="F:DNA-binding transcription factor activity"/>
    <property type="evidence" value="ECO:0007669"/>
    <property type="project" value="TreeGrafter"/>
</dbReference>
<sequence>MSGTSDDTPRATLAEVARTAGVSVSTVSKVLNGRPGVSAETRTEIEELLDRRHYNRRNSPRPIAPLIDILCYEVDSAWAVEAISGVERIARQQAMGVVVSGTNDRHAADPAWLEGVLNRNPLGVISLISTLPTEQIKQLRARNIPLVTMDAGDSPDSSGRGDVPSIGSADFSGGYAATKHLLDLGHRTIGMITGPSDLMVSTARVAGFRAAVETAGLSVDPDLIRPGEFHHADGLAQGHLLLTRENRPTAIFAGSDVQALGVYEAARALRIGIPDQLSVVGYDDLPLAPWTAPPLTTIRVPLAEMSKEATRLLRALRDDPNLTVPRIEVATSLVVRESTASIDLDP</sequence>
<keyword evidence="3" id="KW-0804">Transcription</keyword>
<keyword evidence="6" id="KW-1185">Reference proteome</keyword>
<dbReference type="PANTHER" id="PTHR30146:SF153">
    <property type="entry name" value="LACTOSE OPERON REPRESSOR"/>
    <property type="match status" value="1"/>
</dbReference>
<dbReference type="OrthoDB" id="3227375at2"/>